<dbReference type="InterPro" id="IPR020103">
    <property type="entry name" value="PsdUridine_synth_cat_dom_sf"/>
</dbReference>
<evidence type="ECO:0000256" key="6">
    <source>
        <dbReference type="PIRSR" id="PIRSR001430-2"/>
    </source>
</evidence>
<evidence type="ECO:0000256" key="7">
    <source>
        <dbReference type="RuleBase" id="RU003792"/>
    </source>
</evidence>
<dbReference type="HAMAP" id="MF_00171">
    <property type="entry name" value="TruA"/>
    <property type="match status" value="1"/>
</dbReference>
<dbReference type="InterPro" id="IPR020094">
    <property type="entry name" value="TruA/RsuA/RluB/E/F_N"/>
</dbReference>
<keyword evidence="10" id="KW-1185">Reference proteome</keyword>
<evidence type="ECO:0000259" key="8">
    <source>
        <dbReference type="Pfam" id="PF01416"/>
    </source>
</evidence>
<dbReference type="SUPFAM" id="SSF55120">
    <property type="entry name" value="Pseudouridine synthase"/>
    <property type="match status" value="1"/>
</dbReference>
<comment type="similarity">
    <text evidence="1 4 7">Belongs to the tRNA pseudouridine synthase TruA family.</text>
</comment>
<gene>
    <name evidence="4 9" type="primary">truA</name>
    <name evidence="9" type="synonym">hisT</name>
    <name evidence="9" type="ORF">ACY05_01600</name>
</gene>
<feature type="domain" description="Pseudouridine synthase I TruA alpha/beta" evidence="8">
    <location>
        <begin position="9"/>
        <end position="106"/>
    </location>
</feature>
<dbReference type="GO" id="GO:0160147">
    <property type="term" value="F:tRNA pseudouridine(38-40) synthase activity"/>
    <property type="evidence" value="ECO:0007669"/>
    <property type="project" value="UniProtKB-EC"/>
</dbReference>
<evidence type="ECO:0000313" key="10">
    <source>
        <dbReference type="Proteomes" id="UP000243416"/>
    </source>
</evidence>
<dbReference type="EC" id="5.4.99.12" evidence="4"/>
<name>A0A656ZCZ4_9PROT</name>
<dbReference type="Gene3D" id="3.30.70.660">
    <property type="entry name" value="Pseudouridine synthase I, catalytic domain, C-terminal subdomain"/>
    <property type="match status" value="1"/>
</dbReference>
<dbReference type="CDD" id="cd02570">
    <property type="entry name" value="PseudoU_synth_EcTruA"/>
    <property type="match status" value="1"/>
</dbReference>
<dbReference type="PANTHER" id="PTHR11142">
    <property type="entry name" value="PSEUDOURIDYLATE SYNTHASE"/>
    <property type="match status" value="1"/>
</dbReference>
<evidence type="ECO:0000313" key="9">
    <source>
        <dbReference type="EMBL" id="KYC29566.1"/>
    </source>
</evidence>
<dbReference type="EMBL" id="LFZK01000001">
    <property type="protein sequence ID" value="KYC29566.1"/>
    <property type="molecule type" value="Genomic_DNA"/>
</dbReference>
<sequence length="265" mass="29186">MQRIALGIEYDGAAFHGWQSQPHGQTVQDVLEQAIGQVAAQPIRVHCAGRTDAGVHALNQVVHFDCAPASVRPQQAWIRGVNAHLPSSVCVRWAQPVAADFHARFDARARHYCYLLHNHPVRPALMHGRLGWHHHPLDAARMQAAAQALLGEHDFSAFRAAECQAKSAVKIMQQATVRRHGELIIFEFRADAFLQHMVRNMVGALVAVGNGREAVDSIARLLASGDRRRAAPTFSAAGLYLVGVDYAPHWNIPLPARIMPALFEI</sequence>
<evidence type="ECO:0000256" key="1">
    <source>
        <dbReference type="ARBA" id="ARBA00009375"/>
    </source>
</evidence>
<dbReference type="Pfam" id="PF01416">
    <property type="entry name" value="PseudoU_synth_1"/>
    <property type="match status" value="2"/>
</dbReference>
<dbReference type="PANTHER" id="PTHR11142:SF0">
    <property type="entry name" value="TRNA PSEUDOURIDINE SYNTHASE-LIKE 1"/>
    <property type="match status" value="1"/>
</dbReference>
<organism evidence="9 10">
    <name type="scientific">Sterolibacterium denitrificans</name>
    <dbReference type="NCBI Taxonomy" id="157592"/>
    <lineage>
        <taxon>Bacteria</taxon>
        <taxon>Pseudomonadati</taxon>
        <taxon>Pseudomonadota</taxon>
        <taxon>Betaproteobacteria</taxon>
        <taxon>Nitrosomonadales</taxon>
        <taxon>Sterolibacteriaceae</taxon>
        <taxon>Sterolibacterium</taxon>
    </lineage>
</organism>
<feature type="active site" description="Nucleophile" evidence="4 5">
    <location>
        <position position="52"/>
    </location>
</feature>
<dbReference type="PIRSF" id="PIRSF001430">
    <property type="entry name" value="tRNA_psdUrid_synth"/>
    <property type="match status" value="1"/>
</dbReference>
<dbReference type="NCBIfam" id="TIGR00071">
    <property type="entry name" value="hisT_truA"/>
    <property type="match status" value="1"/>
</dbReference>
<feature type="domain" description="Pseudouridine synthase I TruA alpha/beta" evidence="8">
    <location>
        <begin position="145"/>
        <end position="246"/>
    </location>
</feature>
<dbReference type="Gene3D" id="3.30.70.580">
    <property type="entry name" value="Pseudouridine synthase I, catalytic domain, N-terminal subdomain"/>
    <property type="match status" value="1"/>
</dbReference>
<evidence type="ECO:0000256" key="5">
    <source>
        <dbReference type="PIRSR" id="PIRSR001430-1"/>
    </source>
</evidence>
<comment type="caution">
    <text evidence="4">Lacks conserved residue(s) required for the propagation of feature annotation.</text>
</comment>
<evidence type="ECO:0000256" key="4">
    <source>
        <dbReference type="HAMAP-Rule" id="MF_00171"/>
    </source>
</evidence>
<protein>
    <recommendedName>
        <fullName evidence="4">tRNA pseudouridine synthase A</fullName>
        <ecNumber evidence="4">5.4.99.12</ecNumber>
    </recommendedName>
    <alternativeName>
        <fullName evidence="4">tRNA pseudouridine(38-40) synthase</fullName>
    </alternativeName>
    <alternativeName>
        <fullName evidence="4">tRNA pseudouridylate synthase I</fullName>
    </alternativeName>
    <alternativeName>
        <fullName evidence="4">tRNA-uridine isomerase I</fullName>
    </alternativeName>
</protein>
<proteinExistence type="inferred from homology"/>
<reference evidence="9 10" key="1">
    <citation type="journal article" date="2016" name="ISME J.">
        <title>Integrated multi-omics analyses reveal the biochemical mechanisms and phylogenetic relevance of anaerobic androgen biodegradation in the environment.</title>
        <authorList>
            <person name="Yang F.C."/>
            <person name="Chen Y.L."/>
            <person name="Tang S.L."/>
            <person name="Yu C.P."/>
            <person name="Wang P.H."/>
            <person name="Ismail W."/>
            <person name="Wang C.H."/>
            <person name="Ding J.Y."/>
            <person name="Yang C.Y."/>
            <person name="Yang C.Y."/>
            <person name="Chiang Y.R."/>
        </authorList>
    </citation>
    <scope>NUCLEOTIDE SEQUENCE [LARGE SCALE GENOMIC DNA]</scope>
    <source>
        <strain evidence="9 10">DSM 13999</strain>
    </source>
</reference>
<dbReference type="FunFam" id="3.30.70.580:FF:000001">
    <property type="entry name" value="tRNA pseudouridine synthase A"/>
    <property type="match status" value="1"/>
</dbReference>
<evidence type="ECO:0000256" key="2">
    <source>
        <dbReference type="ARBA" id="ARBA00022694"/>
    </source>
</evidence>
<dbReference type="InterPro" id="IPR020095">
    <property type="entry name" value="PsdUridine_synth_TruA_C"/>
</dbReference>
<keyword evidence="3 4" id="KW-0413">Isomerase</keyword>
<comment type="catalytic activity">
    <reaction evidence="4 7">
        <text>uridine(38/39/40) in tRNA = pseudouridine(38/39/40) in tRNA</text>
        <dbReference type="Rhea" id="RHEA:22376"/>
        <dbReference type="Rhea" id="RHEA-COMP:10085"/>
        <dbReference type="Rhea" id="RHEA-COMP:10087"/>
        <dbReference type="ChEBI" id="CHEBI:65314"/>
        <dbReference type="ChEBI" id="CHEBI:65315"/>
        <dbReference type="EC" id="5.4.99.12"/>
    </reaction>
</comment>
<dbReference type="InterPro" id="IPR001406">
    <property type="entry name" value="PsdUridine_synth_TruA"/>
</dbReference>
<keyword evidence="2 4" id="KW-0819">tRNA processing</keyword>
<comment type="function">
    <text evidence="4">Formation of pseudouridine at positions 38, 39 and 40 in the anticodon stem and loop of transfer RNAs.</text>
</comment>
<dbReference type="InterPro" id="IPR020097">
    <property type="entry name" value="PsdUridine_synth_TruA_a/b_dom"/>
</dbReference>
<dbReference type="AlphaFoldDB" id="A0A656ZCZ4"/>
<comment type="caution">
    <text evidence="9">The sequence shown here is derived from an EMBL/GenBank/DDBJ whole genome shotgun (WGS) entry which is preliminary data.</text>
</comment>
<feature type="binding site" evidence="4 6">
    <location>
        <position position="112"/>
    </location>
    <ligand>
        <name>substrate</name>
    </ligand>
</feature>
<comment type="subunit">
    <text evidence="4">Homodimer.</text>
</comment>
<dbReference type="GO" id="GO:0031119">
    <property type="term" value="P:tRNA pseudouridine synthesis"/>
    <property type="evidence" value="ECO:0007669"/>
    <property type="project" value="UniProtKB-UniRule"/>
</dbReference>
<dbReference type="GO" id="GO:0003723">
    <property type="term" value="F:RNA binding"/>
    <property type="evidence" value="ECO:0007669"/>
    <property type="project" value="InterPro"/>
</dbReference>
<dbReference type="OrthoDB" id="9811823at2"/>
<evidence type="ECO:0000256" key="3">
    <source>
        <dbReference type="ARBA" id="ARBA00023235"/>
    </source>
</evidence>
<accession>A0A656ZCZ4</accession>
<dbReference type="Proteomes" id="UP000243416">
    <property type="component" value="Unassembled WGS sequence"/>
</dbReference>